<keyword evidence="5" id="KW-1185">Reference proteome</keyword>
<feature type="domain" description="PKS/mFAS DH" evidence="3">
    <location>
        <begin position="95"/>
        <end position="375"/>
    </location>
</feature>
<evidence type="ECO:0000313" key="4">
    <source>
        <dbReference type="EMBL" id="EMP24667.1"/>
    </source>
</evidence>
<dbReference type="Pfam" id="PF21089">
    <property type="entry name" value="PKS_DH_N"/>
    <property type="match status" value="1"/>
</dbReference>
<feature type="active site" description="Proton donor; for dehydratase activity" evidence="2">
    <location>
        <position position="293"/>
    </location>
</feature>
<gene>
    <name evidence="4" type="ORF">UY3_18270</name>
</gene>
<evidence type="ECO:0000256" key="1">
    <source>
        <dbReference type="ARBA" id="ARBA00022679"/>
    </source>
</evidence>
<dbReference type="Gene3D" id="3.10.129.110">
    <property type="entry name" value="Polyketide synthase dehydratase"/>
    <property type="match status" value="1"/>
</dbReference>
<dbReference type="GO" id="GO:0016740">
    <property type="term" value="F:transferase activity"/>
    <property type="evidence" value="ECO:0007669"/>
    <property type="project" value="UniProtKB-KW"/>
</dbReference>
<evidence type="ECO:0000313" key="5">
    <source>
        <dbReference type="Proteomes" id="UP000031443"/>
    </source>
</evidence>
<evidence type="ECO:0000259" key="3">
    <source>
        <dbReference type="PROSITE" id="PS52019"/>
    </source>
</evidence>
<dbReference type="InterPro" id="IPR050444">
    <property type="entry name" value="Polyketide_Synthase"/>
</dbReference>
<dbReference type="PROSITE" id="PS52019">
    <property type="entry name" value="PKS_MFAS_DH"/>
    <property type="match status" value="1"/>
</dbReference>
<dbReference type="InterPro" id="IPR049552">
    <property type="entry name" value="PKS_DH_N"/>
</dbReference>
<name>M7B8U6_CHEMY</name>
<dbReference type="Proteomes" id="UP000031443">
    <property type="component" value="Unassembled WGS sequence"/>
</dbReference>
<dbReference type="AlphaFoldDB" id="M7B8U6"/>
<dbReference type="EMBL" id="KB598658">
    <property type="protein sequence ID" value="EMP24667.1"/>
    <property type="molecule type" value="Genomic_DNA"/>
</dbReference>
<reference evidence="5" key="1">
    <citation type="journal article" date="2013" name="Nat. Genet.">
        <title>The draft genomes of soft-shell turtle and green sea turtle yield insights into the development and evolution of the turtle-specific body plan.</title>
        <authorList>
            <person name="Wang Z."/>
            <person name="Pascual-Anaya J."/>
            <person name="Zadissa A."/>
            <person name="Li W."/>
            <person name="Niimura Y."/>
            <person name="Huang Z."/>
            <person name="Li C."/>
            <person name="White S."/>
            <person name="Xiong Z."/>
            <person name="Fang D."/>
            <person name="Wang B."/>
            <person name="Ming Y."/>
            <person name="Chen Y."/>
            <person name="Zheng Y."/>
            <person name="Kuraku S."/>
            <person name="Pignatelli M."/>
            <person name="Herrero J."/>
            <person name="Beal K."/>
            <person name="Nozawa M."/>
            <person name="Li Q."/>
            <person name="Wang J."/>
            <person name="Zhang H."/>
            <person name="Yu L."/>
            <person name="Shigenobu S."/>
            <person name="Wang J."/>
            <person name="Liu J."/>
            <person name="Flicek P."/>
            <person name="Searle S."/>
            <person name="Wang J."/>
            <person name="Kuratani S."/>
            <person name="Yin Y."/>
            <person name="Aken B."/>
            <person name="Zhang G."/>
            <person name="Irie N."/>
        </authorList>
    </citation>
    <scope>NUCLEOTIDE SEQUENCE [LARGE SCALE GENOMIC DNA]</scope>
</reference>
<feature type="active site" description="Proton acceptor; for dehydratase activity" evidence="2">
    <location>
        <position position="135"/>
    </location>
</feature>
<dbReference type="PANTHER" id="PTHR45681:SF8">
    <property type="entry name" value="CARRIER DOMAIN-CONTAINING PROTEIN"/>
    <property type="match status" value="1"/>
</dbReference>
<dbReference type="PANTHER" id="PTHR45681">
    <property type="entry name" value="POLYKETIDE SYNTHASE 44-RELATED"/>
    <property type="match status" value="1"/>
</dbReference>
<dbReference type="InterPro" id="IPR042104">
    <property type="entry name" value="PKS_dehydratase_sf"/>
</dbReference>
<evidence type="ECO:0000256" key="2">
    <source>
        <dbReference type="PROSITE-ProRule" id="PRU01363"/>
    </source>
</evidence>
<proteinExistence type="predicted"/>
<organism evidence="4 5">
    <name type="scientific">Chelonia mydas</name>
    <name type="common">Green sea-turtle</name>
    <name type="synonym">Chelonia agassizi</name>
    <dbReference type="NCBI Taxonomy" id="8469"/>
    <lineage>
        <taxon>Eukaryota</taxon>
        <taxon>Metazoa</taxon>
        <taxon>Chordata</taxon>
        <taxon>Craniata</taxon>
        <taxon>Vertebrata</taxon>
        <taxon>Euteleostomi</taxon>
        <taxon>Archelosauria</taxon>
        <taxon>Testudinata</taxon>
        <taxon>Testudines</taxon>
        <taxon>Cryptodira</taxon>
        <taxon>Durocryptodira</taxon>
        <taxon>Americhelydia</taxon>
        <taxon>Chelonioidea</taxon>
        <taxon>Cheloniidae</taxon>
        <taxon>Chelonia</taxon>
    </lineage>
</organism>
<dbReference type="Pfam" id="PF14765">
    <property type="entry name" value="PS-DH"/>
    <property type="match status" value="1"/>
</dbReference>
<feature type="region of interest" description="C-terminal hotdog fold" evidence="2">
    <location>
        <begin position="239"/>
        <end position="375"/>
    </location>
</feature>
<protein>
    <submittedName>
        <fullName evidence="4">Polyketide synthase PksN</fullName>
    </submittedName>
</protein>
<sequence>MVTAEEEQCCSNIVLYRFLDLLSSEEAASVSHSPSQVWCKKEEERTKVMFETGNLFELGYNPDWHHFYEKYQSIPAAFLRYQFDRKKLMSYLDIHQQANRRAVNSNHPLIYSLNNDNTKFNCPVSQALAPYLYEHKNNGVALVPGAFFVELALASVMRSSRPKVPLSTCQISINFLAPCVLNQKSHVLKIELASQKTMTDFKVLSFSAAVYASGQITKKSDATVEENSISFQDIFQRRKSVVTTNEVYEILSQVGFQYDSMFRQLRDVFYCEELKEAITSIKVNYCIHPVLLDCFLQMTAVMMTITFQTRAGFPSGIGSLVVFRPLEEEMMIYLKTSKFTGNYLEVCGCITDKHSSIVAELKCVGITFVKQTSPRDNDLLFENKWKEIFSPQTIGSLGEAPRVIVFADKLGIAQQLKKYLHNVSRYVMYEDSEILLEAKTSEITAQRKMKREIEDYQEVLFTWESQKFNDEFPSKVVAHLAKCCEAYRQIIVALREKKSSCSVRIITYRTTDRNVDHLNPGFALCGMMRTCIVEISGITFQMIDISSSSTLDISVLADVIVKYKGQDHPEIWINQGRIYTSEMRRTPFKDVEYSPTFKVSSELRDVHFIHYRSLPSERFIC</sequence>
<dbReference type="STRING" id="8469.M7B8U6"/>
<feature type="region of interest" description="N-terminal hotdog fold" evidence="2">
    <location>
        <begin position="95"/>
        <end position="223"/>
    </location>
</feature>
<keyword evidence="1" id="KW-0808">Transferase</keyword>
<accession>M7B8U6</accession>
<dbReference type="InterPro" id="IPR049551">
    <property type="entry name" value="PKS_DH_C"/>
</dbReference>
<dbReference type="InterPro" id="IPR049900">
    <property type="entry name" value="PKS_mFAS_DH"/>
</dbReference>